<dbReference type="EC" id="1.1.1.85" evidence="15"/>
<keyword evidence="19" id="KW-1185">Reference proteome</keyword>
<comment type="subcellular location">
    <subcellularLocation>
        <location evidence="3 15">Cytoplasm</location>
    </subcellularLocation>
</comment>
<comment type="subunit">
    <text evidence="6 15 16">Homodimer.</text>
</comment>
<evidence type="ECO:0000256" key="16">
    <source>
        <dbReference type="RuleBase" id="RU004445"/>
    </source>
</evidence>
<evidence type="ECO:0000256" key="6">
    <source>
        <dbReference type="ARBA" id="ARBA00011738"/>
    </source>
</evidence>
<sequence>MSYKVAVLPGDGIGPEVMESALKVLNRIEEKFGFKMELIFGLIGGSAYDETGSPLPEETKKICLGADAVLLGSIGGPKWDGLPPEKTPELGGLLALRKMLKLYANLRPAVIYEELRAMSPLSERVLRDKVDILTVRELAHGIYFGEPKELTDTMGLDTMVYTSDQVERIVRKGFEAAQKRGKKLCSVDKANVLSSSKLWRRVVTELAHEYPDVELSHMYVDNAAMQLMLNPLQFDVIVTSNLFGDILSDESAAICGSLGMLPSASLGEEISLFEPSGGSAPDIAGKGIANPIAQILSLAMMLEYSFDLNEAAAAIRSAVDDCVKSGIRTGDILSAGMTAVSTKEMADAIISRI</sequence>
<dbReference type="PROSITE" id="PS00470">
    <property type="entry name" value="IDH_IMDH"/>
    <property type="match status" value="1"/>
</dbReference>
<dbReference type="GO" id="GO:0000287">
    <property type="term" value="F:magnesium ion binding"/>
    <property type="evidence" value="ECO:0007669"/>
    <property type="project" value="InterPro"/>
</dbReference>
<evidence type="ECO:0000256" key="4">
    <source>
        <dbReference type="ARBA" id="ARBA00004762"/>
    </source>
</evidence>
<feature type="binding site" evidence="15">
    <location>
        <position position="97"/>
    </location>
    <ligand>
        <name>substrate</name>
    </ligand>
</feature>
<reference evidence="18 19" key="1">
    <citation type="submission" date="2019-02" db="EMBL/GenBank/DDBJ databases">
        <title>Complete Genome Sequence and Methylome Analysis of free living Spirochaetas.</title>
        <authorList>
            <person name="Fomenkov A."/>
            <person name="Dubinina G."/>
            <person name="Leshcheva N."/>
            <person name="Mikheeva N."/>
            <person name="Grabovich M."/>
            <person name="Vincze T."/>
            <person name="Roberts R.J."/>
        </authorList>
    </citation>
    <scope>NUCLEOTIDE SEQUENCE [LARGE SCALE GENOMIC DNA]</scope>
    <source>
        <strain evidence="18 19">K2</strain>
    </source>
</reference>
<evidence type="ECO:0000256" key="13">
    <source>
        <dbReference type="ARBA" id="ARBA00023027"/>
    </source>
</evidence>
<keyword evidence="12 15" id="KW-0560">Oxidoreductase</keyword>
<dbReference type="FunFam" id="3.40.718.10:FF:000028">
    <property type="entry name" value="3-isopropylmalate dehydrogenase"/>
    <property type="match status" value="1"/>
</dbReference>
<dbReference type="GO" id="GO:0005829">
    <property type="term" value="C:cytosol"/>
    <property type="evidence" value="ECO:0007669"/>
    <property type="project" value="TreeGrafter"/>
</dbReference>
<dbReference type="Gene3D" id="3.40.718.10">
    <property type="entry name" value="Isopropylmalate Dehydrogenase"/>
    <property type="match status" value="1"/>
</dbReference>
<feature type="binding site" evidence="15">
    <location>
        <position position="221"/>
    </location>
    <ligand>
        <name>Mg(2+)</name>
        <dbReference type="ChEBI" id="CHEBI:18420"/>
    </ligand>
</feature>
<dbReference type="EMBL" id="CP036150">
    <property type="protein sequence ID" value="QEN06655.1"/>
    <property type="molecule type" value="Genomic_DNA"/>
</dbReference>
<dbReference type="KEGG" id="ock:EXM22_01110"/>
<keyword evidence="9 15" id="KW-0028">Amino-acid biosynthesis</keyword>
<dbReference type="RefSeq" id="WP_149484738.1">
    <property type="nucleotide sequence ID" value="NZ_CP036150.1"/>
</dbReference>
<feature type="binding site" evidence="15">
    <location>
        <position position="249"/>
    </location>
    <ligand>
        <name>Mg(2+)</name>
        <dbReference type="ChEBI" id="CHEBI:18420"/>
    </ligand>
</feature>
<dbReference type="Pfam" id="PF00180">
    <property type="entry name" value="Iso_dh"/>
    <property type="match status" value="1"/>
</dbReference>
<dbReference type="UniPathway" id="UPA00048">
    <property type="reaction ID" value="UER00072"/>
</dbReference>
<evidence type="ECO:0000256" key="5">
    <source>
        <dbReference type="ARBA" id="ARBA00008319"/>
    </source>
</evidence>
<proteinExistence type="inferred from homology"/>
<evidence type="ECO:0000256" key="11">
    <source>
        <dbReference type="ARBA" id="ARBA00022842"/>
    </source>
</evidence>
<dbReference type="InterPro" id="IPR024084">
    <property type="entry name" value="IsoPropMal-DH-like_dom"/>
</dbReference>
<accession>A0A5C1QF20</accession>
<comment type="similarity">
    <text evidence="5 15">Belongs to the isocitrate and isopropylmalate dehydrogenases family. LeuB type 1 subfamily.</text>
</comment>
<keyword evidence="7 15" id="KW-0432">Leucine biosynthesis</keyword>
<evidence type="ECO:0000313" key="18">
    <source>
        <dbReference type="EMBL" id="QEN06655.1"/>
    </source>
</evidence>
<gene>
    <name evidence="15 18" type="primary">leuB</name>
    <name evidence="18" type="ORF">EXM22_01110</name>
</gene>
<feature type="domain" description="Isopropylmalate dehydrogenase-like" evidence="17">
    <location>
        <begin position="4"/>
        <end position="349"/>
    </location>
</feature>
<dbReference type="PANTHER" id="PTHR42979:SF1">
    <property type="entry name" value="3-ISOPROPYLMALATE DEHYDROGENASE"/>
    <property type="match status" value="1"/>
</dbReference>
<feature type="binding site" evidence="15">
    <location>
        <position position="245"/>
    </location>
    <ligand>
        <name>Mg(2+)</name>
        <dbReference type="ChEBI" id="CHEBI:18420"/>
    </ligand>
</feature>
<evidence type="ECO:0000256" key="3">
    <source>
        <dbReference type="ARBA" id="ARBA00004496"/>
    </source>
</evidence>
<feature type="binding site" evidence="15">
    <location>
        <position position="136"/>
    </location>
    <ligand>
        <name>substrate</name>
    </ligand>
</feature>
<organism evidence="18 19">
    <name type="scientific">Oceanispirochaeta crateris</name>
    <dbReference type="NCBI Taxonomy" id="2518645"/>
    <lineage>
        <taxon>Bacteria</taxon>
        <taxon>Pseudomonadati</taxon>
        <taxon>Spirochaetota</taxon>
        <taxon>Spirochaetia</taxon>
        <taxon>Spirochaetales</taxon>
        <taxon>Spirochaetaceae</taxon>
        <taxon>Oceanispirochaeta</taxon>
    </lineage>
</organism>
<dbReference type="OrthoDB" id="9806254at2"/>
<evidence type="ECO:0000256" key="8">
    <source>
        <dbReference type="ARBA" id="ARBA00022490"/>
    </source>
</evidence>
<keyword evidence="10 15" id="KW-0479">Metal-binding</keyword>
<comment type="cofactor">
    <cofactor evidence="2">
        <name>Mn(2+)</name>
        <dbReference type="ChEBI" id="CHEBI:29035"/>
    </cofactor>
</comment>
<evidence type="ECO:0000313" key="19">
    <source>
        <dbReference type="Proteomes" id="UP000324209"/>
    </source>
</evidence>
<dbReference type="GO" id="GO:0009098">
    <property type="term" value="P:L-leucine biosynthetic process"/>
    <property type="evidence" value="ECO:0007669"/>
    <property type="project" value="UniProtKB-UniRule"/>
</dbReference>
<evidence type="ECO:0000256" key="7">
    <source>
        <dbReference type="ARBA" id="ARBA00022430"/>
    </source>
</evidence>
<feature type="site" description="Important for catalysis" evidence="15">
    <location>
        <position position="189"/>
    </location>
</feature>
<comment type="function">
    <text evidence="15 16">Catalyzes the oxidation of 3-carboxy-2-hydroxy-4-methylpentanoate (3-isopropylmalate) to 3-carboxy-4-methyl-2-oxopentanoate. The product decarboxylates to 4-methyl-2 oxopentanoate.</text>
</comment>
<dbReference type="Proteomes" id="UP000324209">
    <property type="component" value="Chromosome"/>
</dbReference>
<protein>
    <recommendedName>
        <fullName evidence="15">3-isopropylmalate dehydrogenase</fullName>
        <ecNumber evidence="15">1.1.1.85</ecNumber>
    </recommendedName>
    <alternativeName>
        <fullName evidence="15">3-IPM-DH</fullName>
    </alternativeName>
    <alternativeName>
        <fullName evidence="15">Beta-IPM dehydrogenase</fullName>
        <shortName evidence="15">IMDH</shortName>
    </alternativeName>
</protein>
<comment type="pathway">
    <text evidence="4 15 16">Amino-acid biosynthesis; L-leucine biosynthesis; L-leucine from 3-methyl-2-oxobutanoate: step 3/4.</text>
</comment>
<evidence type="ECO:0000259" key="17">
    <source>
        <dbReference type="SMART" id="SM01329"/>
    </source>
</evidence>
<keyword evidence="14 15" id="KW-0100">Branched-chain amino acid biosynthesis</keyword>
<dbReference type="InterPro" id="IPR004429">
    <property type="entry name" value="Isopropylmalate_DH"/>
</dbReference>
<dbReference type="InterPro" id="IPR019818">
    <property type="entry name" value="IsoCit/isopropylmalate_DH_CS"/>
</dbReference>
<dbReference type="SUPFAM" id="SSF53659">
    <property type="entry name" value="Isocitrate/Isopropylmalate dehydrogenase-like"/>
    <property type="match status" value="1"/>
</dbReference>
<keyword evidence="8 15" id="KW-0963">Cytoplasm</keyword>
<dbReference type="PANTHER" id="PTHR42979">
    <property type="entry name" value="3-ISOPROPYLMALATE DEHYDROGENASE"/>
    <property type="match status" value="1"/>
</dbReference>
<dbReference type="HAMAP" id="MF_01033">
    <property type="entry name" value="LeuB_type1"/>
    <property type="match status" value="1"/>
</dbReference>
<dbReference type="SMART" id="SM01329">
    <property type="entry name" value="Iso_dh"/>
    <property type="match status" value="1"/>
</dbReference>
<keyword evidence="11 15" id="KW-0460">Magnesium</keyword>
<evidence type="ECO:0000256" key="10">
    <source>
        <dbReference type="ARBA" id="ARBA00022723"/>
    </source>
</evidence>
<evidence type="ECO:0000256" key="14">
    <source>
        <dbReference type="ARBA" id="ARBA00023304"/>
    </source>
</evidence>
<dbReference type="AlphaFoldDB" id="A0A5C1QF20"/>
<dbReference type="GO" id="GO:0051287">
    <property type="term" value="F:NAD binding"/>
    <property type="evidence" value="ECO:0007669"/>
    <property type="project" value="InterPro"/>
</dbReference>
<dbReference type="GO" id="GO:0003862">
    <property type="term" value="F:3-isopropylmalate dehydrogenase activity"/>
    <property type="evidence" value="ECO:0007669"/>
    <property type="project" value="UniProtKB-UniRule"/>
</dbReference>
<feature type="binding site" evidence="15">
    <location>
        <position position="221"/>
    </location>
    <ligand>
        <name>substrate</name>
    </ligand>
</feature>
<evidence type="ECO:0000256" key="2">
    <source>
        <dbReference type="ARBA" id="ARBA00001936"/>
    </source>
</evidence>
<evidence type="ECO:0000256" key="12">
    <source>
        <dbReference type="ARBA" id="ARBA00023002"/>
    </source>
</evidence>
<comment type="catalytic activity">
    <reaction evidence="1 15 16">
        <text>(2R,3S)-3-isopropylmalate + NAD(+) = 4-methyl-2-oxopentanoate + CO2 + NADH</text>
        <dbReference type="Rhea" id="RHEA:32271"/>
        <dbReference type="ChEBI" id="CHEBI:16526"/>
        <dbReference type="ChEBI" id="CHEBI:17865"/>
        <dbReference type="ChEBI" id="CHEBI:35121"/>
        <dbReference type="ChEBI" id="CHEBI:57540"/>
        <dbReference type="ChEBI" id="CHEBI:57945"/>
        <dbReference type="EC" id="1.1.1.85"/>
    </reaction>
</comment>
<evidence type="ECO:0000256" key="15">
    <source>
        <dbReference type="HAMAP-Rule" id="MF_01033"/>
    </source>
</evidence>
<feature type="binding site" evidence="15">
    <location>
        <begin position="76"/>
        <end position="89"/>
    </location>
    <ligand>
        <name>NAD(+)</name>
        <dbReference type="ChEBI" id="CHEBI:57540"/>
    </ligand>
</feature>
<keyword evidence="13 15" id="KW-0520">NAD</keyword>
<feature type="site" description="Important for catalysis" evidence="15">
    <location>
        <position position="143"/>
    </location>
</feature>
<feature type="binding site" evidence="15">
    <location>
        <begin position="278"/>
        <end position="290"/>
    </location>
    <ligand>
        <name>NAD(+)</name>
        <dbReference type="ChEBI" id="CHEBI:57540"/>
    </ligand>
</feature>
<dbReference type="NCBIfam" id="TIGR00169">
    <property type="entry name" value="leuB"/>
    <property type="match status" value="1"/>
</dbReference>
<feature type="binding site" evidence="15">
    <location>
        <position position="107"/>
    </location>
    <ligand>
        <name>substrate</name>
    </ligand>
</feature>
<evidence type="ECO:0000256" key="1">
    <source>
        <dbReference type="ARBA" id="ARBA00000624"/>
    </source>
</evidence>
<name>A0A5C1QF20_9SPIO</name>
<evidence type="ECO:0000256" key="9">
    <source>
        <dbReference type="ARBA" id="ARBA00022605"/>
    </source>
</evidence>
<keyword evidence="15" id="KW-0464">Manganese</keyword>
<comment type="cofactor">
    <cofactor evidence="15 16">
        <name>Mg(2+)</name>
        <dbReference type="ChEBI" id="CHEBI:18420"/>
    </cofactor>
    <cofactor evidence="15 16">
        <name>Mn(2+)</name>
        <dbReference type="ChEBI" id="CHEBI:29035"/>
    </cofactor>
    <text evidence="15 16">Binds 1 Mg(2+) or Mn(2+) ion per subunit.</text>
</comment>